<dbReference type="SUPFAM" id="SSF51445">
    <property type="entry name" value="(Trans)glycosidases"/>
    <property type="match status" value="1"/>
</dbReference>
<dbReference type="GO" id="GO:0016798">
    <property type="term" value="F:hydrolase activity, acting on glycosyl bonds"/>
    <property type="evidence" value="ECO:0007669"/>
    <property type="project" value="UniProtKB-KW"/>
</dbReference>
<gene>
    <name evidence="4" type="ORF">I2I01_11560</name>
</gene>
<feature type="signal peptide" evidence="2">
    <location>
        <begin position="1"/>
        <end position="24"/>
    </location>
</feature>
<feature type="chain" id="PRO_5037323664" evidence="2">
    <location>
        <begin position="25"/>
        <end position="496"/>
    </location>
</feature>
<evidence type="ECO:0000256" key="2">
    <source>
        <dbReference type="SAM" id="SignalP"/>
    </source>
</evidence>
<dbReference type="CDD" id="cd11313">
    <property type="entry name" value="AmyAc_arch_bac_AmyA"/>
    <property type="match status" value="1"/>
</dbReference>
<evidence type="ECO:0000313" key="4">
    <source>
        <dbReference type="EMBL" id="MBF9142277.1"/>
    </source>
</evidence>
<accession>A0A931BHB0</accession>
<dbReference type="PANTHER" id="PTHR47786">
    <property type="entry name" value="ALPHA-1,4-GLUCAN:MALTOSE-1-PHOSPHATE MALTOSYLTRANSFERASE"/>
    <property type="match status" value="1"/>
</dbReference>
<dbReference type="InterPro" id="IPR017853">
    <property type="entry name" value="GH"/>
</dbReference>
<proteinExistence type="predicted"/>
<keyword evidence="2" id="KW-0732">Signal</keyword>
<dbReference type="InterPro" id="IPR013780">
    <property type="entry name" value="Glyco_hydro_b"/>
</dbReference>
<evidence type="ECO:0000256" key="1">
    <source>
        <dbReference type="SAM" id="MobiDB-lite"/>
    </source>
</evidence>
<organism evidence="4 5">
    <name type="scientific">Hymenobacter properus</name>
    <dbReference type="NCBI Taxonomy" id="2791026"/>
    <lineage>
        <taxon>Bacteria</taxon>
        <taxon>Pseudomonadati</taxon>
        <taxon>Bacteroidota</taxon>
        <taxon>Cytophagia</taxon>
        <taxon>Cytophagales</taxon>
        <taxon>Hymenobacteraceae</taxon>
        <taxon>Hymenobacter</taxon>
    </lineage>
</organism>
<feature type="region of interest" description="Disordered" evidence="1">
    <location>
        <begin position="25"/>
        <end position="50"/>
    </location>
</feature>
<dbReference type="InterPro" id="IPR006047">
    <property type="entry name" value="GH13_cat_dom"/>
</dbReference>
<sequence>MPYAVPCPLRALLLPLLLLGACQSDPKSTTSTTAETTTPKAPAPPAGADSSAFTIRHPAWATNASIYQVNVRQYTPQGTFRAAEADLPRLQKMGVGVVWLMPIHPIGRSHRKGTLGSAYSVRDYRAVNPDLGTLADLQHYVRTAHGLGLHVILDWVANHTSWDNPLTTEHPDWYTRDAKGNFRPPVADWQDVIDLDYRKPALRQYMTESMVYWVKTAGLDGYRCDVAGLVPTDFWNATRRELEKVKPVFMLAEWDELFPPTFISRQEFDPHTRLLEKAFDATYALSLHGLLDSIGRGQKPATELARYWAAERRMYPPGVNLMTFTSTHDINAWDGSEYERLGANALPEAVLTTLWPGIPMLYNGQEAAMKKRLRFFDKDTIPWNGYPLQDFYTTLLQLKKRHPALHNFDAASQFRLLPSPPQTVFFERQKGTAAVLVAVNLSDQPQQVQLPAVAMVDQPYQRLFATVGQDKGGFSAASSVTLWPHGYQVWERKAGK</sequence>
<name>A0A931BHB0_9BACT</name>
<dbReference type="PANTHER" id="PTHR47786:SF2">
    <property type="entry name" value="GLYCOSYL HYDROLASE FAMILY 13 CATALYTIC DOMAIN-CONTAINING PROTEIN"/>
    <property type="match status" value="1"/>
</dbReference>
<feature type="domain" description="Glycosyl hydrolase family 13 catalytic" evidence="3">
    <location>
        <begin position="59"/>
        <end position="399"/>
    </location>
</feature>
<feature type="compositionally biased region" description="Low complexity" evidence="1">
    <location>
        <begin position="28"/>
        <end position="50"/>
    </location>
</feature>
<dbReference type="Pfam" id="PF00128">
    <property type="entry name" value="Alpha-amylase"/>
    <property type="match status" value="1"/>
</dbReference>
<dbReference type="Proteomes" id="UP000645610">
    <property type="component" value="Unassembled WGS sequence"/>
</dbReference>
<evidence type="ECO:0000259" key="3">
    <source>
        <dbReference type="SMART" id="SM00642"/>
    </source>
</evidence>
<dbReference type="SUPFAM" id="SSF51011">
    <property type="entry name" value="Glycosyl hydrolase domain"/>
    <property type="match status" value="1"/>
</dbReference>
<reference evidence="4 5" key="1">
    <citation type="submission" date="2020-11" db="EMBL/GenBank/DDBJ databases">
        <authorList>
            <person name="Kim M.K."/>
        </authorList>
    </citation>
    <scope>NUCLEOTIDE SEQUENCE [LARGE SCALE GENOMIC DNA]</scope>
    <source>
        <strain evidence="4 5">BT439</strain>
    </source>
</reference>
<dbReference type="Gene3D" id="2.60.40.1180">
    <property type="entry name" value="Golgi alpha-mannosidase II"/>
    <property type="match status" value="1"/>
</dbReference>
<evidence type="ECO:0000313" key="5">
    <source>
        <dbReference type="Proteomes" id="UP000645610"/>
    </source>
</evidence>
<dbReference type="SMART" id="SM00642">
    <property type="entry name" value="Aamy"/>
    <property type="match status" value="1"/>
</dbReference>
<keyword evidence="5" id="KW-1185">Reference proteome</keyword>
<dbReference type="EMBL" id="JADQDP010000002">
    <property type="protein sequence ID" value="MBF9142277.1"/>
    <property type="molecule type" value="Genomic_DNA"/>
</dbReference>
<protein>
    <submittedName>
        <fullName evidence="4">DUF3459 domain-containing protein</fullName>
    </submittedName>
</protein>
<dbReference type="RefSeq" id="WP_196286592.1">
    <property type="nucleotide sequence ID" value="NZ_JADQDP010000002.1"/>
</dbReference>
<dbReference type="Gene3D" id="3.20.20.80">
    <property type="entry name" value="Glycosidases"/>
    <property type="match status" value="1"/>
</dbReference>
<dbReference type="GO" id="GO:0005975">
    <property type="term" value="P:carbohydrate metabolic process"/>
    <property type="evidence" value="ECO:0007669"/>
    <property type="project" value="InterPro"/>
</dbReference>
<dbReference type="AlphaFoldDB" id="A0A931BHB0"/>
<comment type="caution">
    <text evidence="4">The sequence shown here is derived from an EMBL/GenBank/DDBJ whole genome shotgun (WGS) entry which is preliminary data.</text>
</comment>